<dbReference type="AlphaFoldDB" id="C6B089"/>
<dbReference type="OrthoDB" id="8107482at2"/>
<organism evidence="1 2">
    <name type="scientific">Rhizobium leguminosarum bv. trifolii (strain WSM1325)</name>
    <dbReference type="NCBI Taxonomy" id="395491"/>
    <lineage>
        <taxon>Bacteria</taxon>
        <taxon>Pseudomonadati</taxon>
        <taxon>Pseudomonadota</taxon>
        <taxon>Alphaproteobacteria</taxon>
        <taxon>Hyphomicrobiales</taxon>
        <taxon>Rhizobiaceae</taxon>
        <taxon>Rhizobium/Agrobacterium group</taxon>
        <taxon>Rhizobium</taxon>
    </lineage>
</organism>
<evidence type="ECO:0000313" key="1">
    <source>
        <dbReference type="EMBL" id="ACS54508.1"/>
    </source>
</evidence>
<protein>
    <submittedName>
        <fullName evidence="1">Uncharacterized protein</fullName>
    </submittedName>
</protein>
<evidence type="ECO:0000313" key="2">
    <source>
        <dbReference type="Proteomes" id="UP000002256"/>
    </source>
</evidence>
<dbReference type="EMBL" id="CP001622">
    <property type="protein sequence ID" value="ACS54508.1"/>
    <property type="molecule type" value="Genomic_DNA"/>
</dbReference>
<dbReference type="Proteomes" id="UP000002256">
    <property type="component" value="Chromosome"/>
</dbReference>
<reference evidence="1 2" key="1">
    <citation type="journal article" date="2010" name="Stand. Genomic Sci.">
        <title>Complete genome sequence of Rhizobium leguminosarum bv. trifolii strain WSM1325, an effective microsymbiont of annual Mediterranean clovers.</title>
        <authorList>
            <person name="Reeve W."/>
            <person name="O'Hara G."/>
            <person name="Chain P."/>
            <person name="Ardley J."/>
            <person name="Brau L."/>
            <person name="Nandesena K."/>
            <person name="Tiwari R."/>
            <person name="Copeland A."/>
            <person name="Nolan M."/>
            <person name="Han C."/>
            <person name="Brettin T."/>
            <person name="Land M."/>
            <person name="Ovchinikova G."/>
            <person name="Ivanova N."/>
            <person name="Mavromatis K."/>
            <person name="Markowitz V."/>
            <person name="Kyrpides N."/>
            <person name="Melino V."/>
            <person name="Denton M."/>
            <person name="Yates R."/>
            <person name="Howieson J."/>
        </authorList>
    </citation>
    <scope>NUCLEOTIDE SEQUENCE [LARGE SCALE GENOMIC DNA]</scope>
    <source>
        <strain evidence="1 2">WSM1325</strain>
    </source>
</reference>
<name>C6B089_RHILS</name>
<gene>
    <name evidence="1" type="ordered locus">Rleg_0197</name>
</gene>
<accession>C6B089</accession>
<dbReference type="HOGENOM" id="CLU_2603586_0_0_5"/>
<proteinExistence type="predicted"/>
<dbReference type="KEGG" id="rlg:Rleg_0197"/>
<sequence length="79" mass="8756">MSGYQNSFADRFALIAGEGVLSKALTDARAKFERVSEKERAERAKLGEVRDSLARIEKIPEVQKRALSLNYVLLSAGKT</sequence>